<dbReference type="SMART" id="SM00949">
    <property type="entry name" value="PAZ"/>
    <property type="match status" value="1"/>
</dbReference>
<evidence type="ECO:0000313" key="4">
    <source>
        <dbReference type="Proteomes" id="UP000243217"/>
    </source>
</evidence>
<evidence type="ECO:0000313" key="3">
    <source>
        <dbReference type="EMBL" id="OQR82053.1"/>
    </source>
</evidence>
<dbReference type="Pfam" id="PF02170">
    <property type="entry name" value="PAZ"/>
    <property type="match status" value="1"/>
</dbReference>
<name>A0A1V9Y8L8_9STRA</name>
<dbReference type="InterPro" id="IPR014811">
    <property type="entry name" value="ArgoL1"/>
</dbReference>
<dbReference type="InterPro" id="IPR032473">
    <property type="entry name" value="Argonaute_Mid_dom"/>
</dbReference>
<dbReference type="InterPro" id="IPR003100">
    <property type="entry name" value="PAZ_dom"/>
</dbReference>
<dbReference type="AlphaFoldDB" id="A0A1V9Y8L8"/>
<dbReference type="GO" id="GO:0003723">
    <property type="term" value="F:RNA binding"/>
    <property type="evidence" value="ECO:0007669"/>
    <property type="project" value="InterPro"/>
</dbReference>
<feature type="compositionally biased region" description="Basic and acidic residues" evidence="1">
    <location>
        <begin position="47"/>
        <end position="56"/>
    </location>
</feature>
<dbReference type="CDD" id="cd02846">
    <property type="entry name" value="PAZ_argonaute_like"/>
    <property type="match status" value="1"/>
</dbReference>
<evidence type="ECO:0000256" key="1">
    <source>
        <dbReference type="SAM" id="MobiDB-lite"/>
    </source>
</evidence>
<reference evidence="3 4" key="1">
    <citation type="journal article" date="2014" name="Genome Biol. Evol.">
        <title>The secreted proteins of Achlya hypogyna and Thraustotheca clavata identify the ancestral oomycete secretome and reveal gene acquisitions by horizontal gene transfer.</title>
        <authorList>
            <person name="Misner I."/>
            <person name="Blouin N."/>
            <person name="Leonard G."/>
            <person name="Richards T.A."/>
            <person name="Lane C.E."/>
        </authorList>
    </citation>
    <scope>NUCLEOTIDE SEQUENCE [LARGE SCALE GENOMIC DNA]</scope>
    <source>
        <strain evidence="3 4">ATCC 34112</strain>
    </source>
</reference>
<dbReference type="Gene3D" id="3.40.50.2300">
    <property type="match status" value="1"/>
</dbReference>
<comment type="caution">
    <text evidence="3">The sequence shown here is derived from an EMBL/GenBank/DDBJ whole genome shotgun (WGS) entry which is preliminary data.</text>
</comment>
<feature type="compositionally biased region" description="Basic and acidic residues" evidence="1">
    <location>
        <begin position="21"/>
        <end position="34"/>
    </location>
</feature>
<dbReference type="PANTHER" id="PTHR22891">
    <property type="entry name" value="EUKARYOTIC TRANSLATION INITIATION FACTOR 2C"/>
    <property type="match status" value="1"/>
</dbReference>
<dbReference type="OrthoDB" id="186607at2759"/>
<gene>
    <name evidence="3" type="ORF">THRCLA_11162</name>
</gene>
<keyword evidence="4" id="KW-1185">Reference proteome</keyword>
<dbReference type="EMBL" id="JNBS01004846">
    <property type="protein sequence ID" value="OQR82053.1"/>
    <property type="molecule type" value="Genomic_DNA"/>
</dbReference>
<dbReference type="Pfam" id="PF16487">
    <property type="entry name" value="ArgoMid"/>
    <property type="match status" value="1"/>
</dbReference>
<dbReference type="InterPro" id="IPR032472">
    <property type="entry name" value="ArgoL2"/>
</dbReference>
<dbReference type="Pfam" id="PF16486">
    <property type="entry name" value="ArgoN"/>
    <property type="match status" value="1"/>
</dbReference>
<feature type="region of interest" description="Disordered" evidence="1">
    <location>
        <begin position="1"/>
        <end position="92"/>
    </location>
</feature>
<protein>
    <submittedName>
        <fullName evidence="3">Argonaute2 (AGO2)</fullName>
    </submittedName>
</protein>
<dbReference type="InterPro" id="IPR032474">
    <property type="entry name" value="Argonaute_N"/>
</dbReference>
<dbReference type="PROSITE" id="PS50821">
    <property type="entry name" value="PAZ"/>
    <property type="match status" value="1"/>
</dbReference>
<dbReference type="Gene3D" id="2.170.260.10">
    <property type="entry name" value="paz domain"/>
    <property type="match status" value="1"/>
</dbReference>
<feature type="domain" description="PAZ" evidence="2">
    <location>
        <begin position="304"/>
        <end position="416"/>
    </location>
</feature>
<sequence length="553" mass="61350">MSARGGGRGARGGGRDGGGGRGRDGGRGGGRDGGRGGGRGFSSGRGGGRDGGRDGGRGGGRGGGLSESMSNLSLVAPPPPVKSTLLPRQTNSLYPSRPSFGTLGKKTVIWANHFQVSIKQNQGDVYHYDVMFAPEGKKPSQDLPAKDLCATVLRYLVVQLKQHYPNIACVTDARRNMYTNTALDFEEKMFKVTFDDDGRSRVFDVYVKIADPAQVRLNQIDQLFTGRLNYTPYDAIQALDIAMRYSASLRFTSVGRNFFTNNNAQSLGEGAEMWYGYHQSLRPTQSQLTLNVDMSATAFVEKMAALEFMVQTCNFNSTPQYLSKQQHSLASKMFRGVKIRVTHRGTQKRQSRVNGLSPKSARDTFFEDENGKKMSVVQYFKSQYGITLQYPDLPCLHVGNPQGKIYYPIEVCATMEGQRFMRKVNENQVANMIRFTCTPPEERRRRIEAQVQSAHFETDNSLEAFGLSVSPTMMSVEARQLPEPDMLYAKNQIERPNGGQWNMRNKGFAAPSVMKSFAIISLCDPRRVVERDIQEFFEALVKQMGDLGMGKPS</sequence>
<feature type="compositionally biased region" description="Gly residues" evidence="1">
    <location>
        <begin position="1"/>
        <end position="20"/>
    </location>
</feature>
<evidence type="ECO:0000259" key="2">
    <source>
        <dbReference type="PROSITE" id="PS50821"/>
    </source>
</evidence>
<dbReference type="InterPro" id="IPR036085">
    <property type="entry name" value="PAZ_dom_sf"/>
</dbReference>
<dbReference type="SUPFAM" id="SSF101690">
    <property type="entry name" value="PAZ domain"/>
    <property type="match status" value="1"/>
</dbReference>
<proteinExistence type="predicted"/>
<feature type="compositionally biased region" description="Gly residues" evidence="1">
    <location>
        <begin position="35"/>
        <end position="46"/>
    </location>
</feature>
<dbReference type="STRING" id="74557.A0A1V9Y8L8"/>
<dbReference type="Pfam" id="PF16488">
    <property type="entry name" value="ArgoL2"/>
    <property type="match status" value="1"/>
</dbReference>
<dbReference type="Pfam" id="PF08699">
    <property type="entry name" value="ArgoL1"/>
    <property type="match status" value="1"/>
</dbReference>
<accession>A0A1V9Y8L8</accession>
<organism evidence="3 4">
    <name type="scientific">Thraustotheca clavata</name>
    <dbReference type="NCBI Taxonomy" id="74557"/>
    <lineage>
        <taxon>Eukaryota</taxon>
        <taxon>Sar</taxon>
        <taxon>Stramenopiles</taxon>
        <taxon>Oomycota</taxon>
        <taxon>Saprolegniomycetes</taxon>
        <taxon>Saprolegniales</taxon>
        <taxon>Achlyaceae</taxon>
        <taxon>Thraustotheca</taxon>
    </lineage>
</organism>
<feature type="non-terminal residue" evidence="3">
    <location>
        <position position="553"/>
    </location>
</feature>
<dbReference type="Proteomes" id="UP000243217">
    <property type="component" value="Unassembled WGS sequence"/>
</dbReference>
<dbReference type="SMART" id="SM01163">
    <property type="entry name" value="DUF1785"/>
    <property type="match status" value="1"/>
</dbReference>